<dbReference type="GO" id="GO:0005737">
    <property type="term" value="C:cytoplasm"/>
    <property type="evidence" value="ECO:0007669"/>
    <property type="project" value="TreeGrafter"/>
</dbReference>
<reference evidence="6" key="1">
    <citation type="submission" date="2023-10" db="EMBL/GenBank/DDBJ databases">
        <title>Genome assembly of Pristionchus species.</title>
        <authorList>
            <person name="Yoshida K."/>
            <person name="Sommer R.J."/>
        </authorList>
    </citation>
    <scope>NUCLEOTIDE SEQUENCE</scope>
    <source>
        <strain evidence="6">RS0144</strain>
    </source>
</reference>
<evidence type="ECO:0000256" key="2">
    <source>
        <dbReference type="ARBA" id="ARBA00022741"/>
    </source>
</evidence>
<keyword evidence="3" id="KW-0418">Kinase</keyword>
<dbReference type="AlphaFoldDB" id="A0AAV5SJH7"/>
<evidence type="ECO:0000259" key="5">
    <source>
        <dbReference type="PROSITE" id="PS50011"/>
    </source>
</evidence>
<evidence type="ECO:0000256" key="1">
    <source>
        <dbReference type="ARBA" id="ARBA00022679"/>
    </source>
</evidence>
<dbReference type="EMBL" id="BTSX01000002">
    <property type="protein sequence ID" value="GMS82852.1"/>
    <property type="molecule type" value="Genomic_DNA"/>
</dbReference>
<dbReference type="GO" id="GO:0005634">
    <property type="term" value="C:nucleus"/>
    <property type="evidence" value="ECO:0007669"/>
    <property type="project" value="TreeGrafter"/>
</dbReference>
<dbReference type="GO" id="GO:0004694">
    <property type="term" value="F:eukaryotic translation initiation factor 2alpha kinase activity"/>
    <property type="evidence" value="ECO:0007669"/>
    <property type="project" value="TreeGrafter"/>
</dbReference>
<keyword evidence="4" id="KW-0067">ATP-binding</keyword>
<dbReference type="PANTHER" id="PTHR11042:SF91">
    <property type="entry name" value="EUKARYOTIC TRANSLATION INITIATION FACTOR 2-ALPHA KINASE"/>
    <property type="match status" value="1"/>
</dbReference>
<dbReference type="PANTHER" id="PTHR11042">
    <property type="entry name" value="EUKARYOTIC TRANSLATION INITIATION FACTOR 2-ALPHA KINASE EIF2-ALPHA KINASE -RELATED"/>
    <property type="match status" value="1"/>
</dbReference>
<evidence type="ECO:0000313" key="6">
    <source>
        <dbReference type="EMBL" id="GMS82852.1"/>
    </source>
</evidence>
<gene>
    <name evidence="6" type="ORF">PENTCL1PPCAC_5027</name>
</gene>
<feature type="non-terminal residue" evidence="6">
    <location>
        <position position="118"/>
    </location>
</feature>
<dbReference type="PROSITE" id="PS50011">
    <property type="entry name" value="PROTEIN_KINASE_DOM"/>
    <property type="match status" value="1"/>
</dbReference>
<evidence type="ECO:0000256" key="4">
    <source>
        <dbReference type="ARBA" id="ARBA00022840"/>
    </source>
</evidence>
<dbReference type="GO" id="GO:0005524">
    <property type="term" value="F:ATP binding"/>
    <property type="evidence" value="ECO:0007669"/>
    <property type="project" value="UniProtKB-KW"/>
</dbReference>
<dbReference type="SUPFAM" id="SSF56112">
    <property type="entry name" value="Protein kinase-like (PK-like)"/>
    <property type="match status" value="1"/>
</dbReference>
<feature type="domain" description="Protein kinase" evidence="5">
    <location>
        <begin position="1"/>
        <end position="118"/>
    </location>
</feature>
<dbReference type="InterPro" id="IPR050339">
    <property type="entry name" value="CC_SR_Kinase"/>
</dbReference>
<name>A0AAV5SJH7_9BILA</name>
<dbReference type="Proteomes" id="UP001432027">
    <property type="component" value="Unassembled WGS sequence"/>
</dbReference>
<dbReference type="Pfam" id="PF00069">
    <property type="entry name" value="Pkinase"/>
    <property type="match status" value="1"/>
</dbReference>
<accession>A0AAV5SJH7</accession>
<evidence type="ECO:0000256" key="3">
    <source>
        <dbReference type="ARBA" id="ARBA00022777"/>
    </source>
</evidence>
<evidence type="ECO:0000313" key="7">
    <source>
        <dbReference type="Proteomes" id="UP001432027"/>
    </source>
</evidence>
<protein>
    <recommendedName>
        <fullName evidence="5">Protein kinase domain-containing protein</fullName>
    </recommendedName>
</protein>
<comment type="caution">
    <text evidence="6">The sequence shown here is derived from an EMBL/GenBank/DDBJ whole genome shotgun (WGS) entry which is preliminary data.</text>
</comment>
<sequence>NILFAGPDHLKICDLGIATNVVIVEGTEVTAGTRTDVSTPLYAAPEQTQWIHYTSKVDVFALGLIFAEMCEIMDVFQRSKIFKNYRDGKVNNILSDEPLALRLINYLTIADHNIRPTC</sequence>
<keyword evidence="2" id="KW-0547">Nucleotide-binding</keyword>
<dbReference type="InterPro" id="IPR000719">
    <property type="entry name" value="Prot_kinase_dom"/>
</dbReference>
<feature type="non-terminal residue" evidence="6">
    <location>
        <position position="1"/>
    </location>
</feature>
<dbReference type="Gene3D" id="1.10.510.10">
    <property type="entry name" value="Transferase(Phosphotransferase) domain 1"/>
    <property type="match status" value="1"/>
</dbReference>
<keyword evidence="7" id="KW-1185">Reference proteome</keyword>
<proteinExistence type="predicted"/>
<keyword evidence="1" id="KW-0808">Transferase</keyword>
<organism evidence="6 7">
    <name type="scientific">Pristionchus entomophagus</name>
    <dbReference type="NCBI Taxonomy" id="358040"/>
    <lineage>
        <taxon>Eukaryota</taxon>
        <taxon>Metazoa</taxon>
        <taxon>Ecdysozoa</taxon>
        <taxon>Nematoda</taxon>
        <taxon>Chromadorea</taxon>
        <taxon>Rhabditida</taxon>
        <taxon>Rhabditina</taxon>
        <taxon>Diplogasteromorpha</taxon>
        <taxon>Diplogasteroidea</taxon>
        <taxon>Neodiplogasteridae</taxon>
        <taxon>Pristionchus</taxon>
    </lineage>
</organism>
<dbReference type="InterPro" id="IPR011009">
    <property type="entry name" value="Kinase-like_dom_sf"/>
</dbReference>